<proteinExistence type="predicted"/>
<sequence>MRPPSVPRSGLLAVLASTLVTPVGVLALGWSTTVLLGVFVVEVIAVVWWSVAKIPFAAKRPNAAVDDDRLFGPFQAKRGEIDLPGPLPPVYPRNLPTLVVVVCFLAPLETMVALAVFGVAAPPATEAAAGQLAVGGLAVVVGRGYETWRDYFHDGGYRDHSARSVLILPLVHLLGVGALLFLAALVDGSGVAGDVVLWAMIVGKLAFDVRSLQVERDPDDHGWLYRVFGSEATEIEPEPVAVPDDDPTVTARPPRLVGVVDAVARGVTYSLSSAALAAWVLAAVLVGVGAASLAVWPLLAAVGVGAFRTLGRYLAYGSVEYRVYDDVLVVYDRLIGEPQARVERTGVTDAAVVRDPLDRLFGTHTLTIAGADDGDERPPRSSLLPADPDAVTDDAANANRSVRVAHVIEPTALAGALGVSWLLER</sequence>
<protein>
    <submittedName>
        <fullName evidence="3">DUF6498-containing protein</fullName>
    </submittedName>
</protein>
<dbReference type="Pfam" id="PF20108">
    <property type="entry name" value="DUF6498"/>
    <property type="match status" value="1"/>
</dbReference>
<dbReference type="EMBL" id="JBHTAG010000003">
    <property type="protein sequence ID" value="MFC7097686.1"/>
    <property type="molecule type" value="Genomic_DNA"/>
</dbReference>
<keyword evidence="2" id="KW-0812">Transmembrane</keyword>
<evidence type="ECO:0000256" key="2">
    <source>
        <dbReference type="SAM" id="Phobius"/>
    </source>
</evidence>
<reference evidence="3 4" key="1">
    <citation type="journal article" date="2019" name="Int. J. Syst. Evol. Microbiol.">
        <title>The Global Catalogue of Microorganisms (GCM) 10K type strain sequencing project: providing services to taxonomists for standard genome sequencing and annotation.</title>
        <authorList>
            <consortium name="The Broad Institute Genomics Platform"/>
            <consortium name="The Broad Institute Genome Sequencing Center for Infectious Disease"/>
            <person name="Wu L."/>
            <person name="Ma J."/>
        </authorList>
    </citation>
    <scope>NUCLEOTIDE SEQUENCE [LARGE SCALE GENOMIC DNA]</scope>
    <source>
        <strain evidence="3 4">DT55</strain>
    </source>
</reference>
<feature type="transmembrane region" description="Helical" evidence="2">
    <location>
        <begin position="9"/>
        <end position="28"/>
    </location>
</feature>
<evidence type="ECO:0000313" key="4">
    <source>
        <dbReference type="Proteomes" id="UP001596388"/>
    </source>
</evidence>
<dbReference type="AlphaFoldDB" id="A0ABD5WZE6"/>
<dbReference type="RefSeq" id="WP_276237820.1">
    <property type="nucleotide sequence ID" value="NZ_CP119989.1"/>
</dbReference>
<evidence type="ECO:0000313" key="3">
    <source>
        <dbReference type="EMBL" id="MFC7097686.1"/>
    </source>
</evidence>
<feature type="transmembrane region" description="Helical" evidence="2">
    <location>
        <begin position="276"/>
        <end position="302"/>
    </location>
</feature>
<feature type="transmembrane region" description="Helical" evidence="2">
    <location>
        <begin position="34"/>
        <end position="52"/>
    </location>
</feature>
<name>A0ABD5WZE6_9EURY</name>
<feature type="transmembrane region" description="Helical" evidence="2">
    <location>
        <begin position="98"/>
        <end position="121"/>
    </location>
</feature>
<dbReference type="InterPro" id="IPR045466">
    <property type="entry name" value="DUF6498"/>
</dbReference>
<feature type="transmembrane region" description="Helical" evidence="2">
    <location>
        <begin position="165"/>
        <end position="186"/>
    </location>
</feature>
<dbReference type="Proteomes" id="UP001596388">
    <property type="component" value="Unassembled WGS sequence"/>
</dbReference>
<evidence type="ECO:0000256" key="1">
    <source>
        <dbReference type="SAM" id="MobiDB-lite"/>
    </source>
</evidence>
<keyword evidence="2" id="KW-0472">Membrane</keyword>
<gene>
    <name evidence="3" type="ORF">ACFQKD_10250</name>
</gene>
<keyword evidence="4" id="KW-1185">Reference proteome</keyword>
<accession>A0ABD5WZE6</accession>
<feature type="transmembrane region" description="Helical" evidence="2">
    <location>
        <begin position="127"/>
        <end position="145"/>
    </location>
</feature>
<keyword evidence="2" id="KW-1133">Transmembrane helix</keyword>
<feature type="region of interest" description="Disordered" evidence="1">
    <location>
        <begin position="369"/>
        <end position="390"/>
    </location>
</feature>
<comment type="caution">
    <text evidence="3">The sequence shown here is derived from an EMBL/GenBank/DDBJ whole genome shotgun (WGS) entry which is preliminary data.</text>
</comment>
<dbReference type="GeneID" id="79271405"/>
<organism evidence="3 4">
    <name type="scientific">Halobaculum marinum</name>
    <dbReference type="NCBI Taxonomy" id="3031996"/>
    <lineage>
        <taxon>Archaea</taxon>
        <taxon>Methanobacteriati</taxon>
        <taxon>Methanobacteriota</taxon>
        <taxon>Stenosarchaea group</taxon>
        <taxon>Halobacteria</taxon>
        <taxon>Halobacteriales</taxon>
        <taxon>Haloferacaceae</taxon>
        <taxon>Halobaculum</taxon>
    </lineage>
</organism>